<gene>
    <name evidence="2" type="ORF">PGLA1383_LOCUS17687</name>
</gene>
<dbReference type="EMBL" id="CAJNNV010011010">
    <property type="protein sequence ID" value="CAE8599335.1"/>
    <property type="molecule type" value="Genomic_DNA"/>
</dbReference>
<proteinExistence type="predicted"/>
<comment type="caution">
    <text evidence="2">The sequence shown here is derived from an EMBL/GenBank/DDBJ whole genome shotgun (WGS) entry which is preliminary data.</text>
</comment>
<name>A0A813ELL4_POLGL</name>
<evidence type="ECO:0000313" key="2">
    <source>
        <dbReference type="EMBL" id="CAE8599335.1"/>
    </source>
</evidence>
<sequence>MASDPPAGGDAMLRLGADVWTRFAAFVPVVAWPALASVSCFARDAVLRAGQAEPYSGAELDVVIGPDQSGGFRAMAYTNVRGVRLRVTEPSSSSSSMKLALPATVQALTLLGEAWRMLLLPEACITCHRSLVFLDLTGLTQCDRGDVLEACIAASWLGLLRELRAGSSPTGRESGFFDSMDTVISLLPSLTSATPHLEALDVGYSPSETGLDFDDCVDLPERLRQLLLRLPREPDESAAALLRPGSPGRSHDFHPASAPSLGSLRHRAAASAGRPVIPASRPLAAGAWPTAPRASAGRSRRGQRRRATRRGATPVASASYRLVRTALPQSRPLQGRPDCSEREPQAWNADTS</sequence>
<protein>
    <submittedName>
        <fullName evidence="2">Uncharacterized protein</fullName>
    </submittedName>
</protein>
<keyword evidence="3" id="KW-1185">Reference proteome</keyword>
<organism evidence="2 3">
    <name type="scientific">Polarella glacialis</name>
    <name type="common">Dinoflagellate</name>
    <dbReference type="NCBI Taxonomy" id="89957"/>
    <lineage>
        <taxon>Eukaryota</taxon>
        <taxon>Sar</taxon>
        <taxon>Alveolata</taxon>
        <taxon>Dinophyceae</taxon>
        <taxon>Suessiales</taxon>
        <taxon>Suessiaceae</taxon>
        <taxon>Polarella</taxon>
    </lineage>
</organism>
<dbReference type="AlphaFoldDB" id="A0A813ELL4"/>
<reference evidence="2" key="1">
    <citation type="submission" date="2021-02" db="EMBL/GenBank/DDBJ databases">
        <authorList>
            <person name="Dougan E. K."/>
            <person name="Rhodes N."/>
            <person name="Thang M."/>
            <person name="Chan C."/>
        </authorList>
    </citation>
    <scope>NUCLEOTIDE SEQUENCE</scope>
</reference>
<accession>A0A813ELL4</accession>
<feature type="compositionally biased region" description="Basic residues" evidence="1">
    <location>
        <begin position="298"/>
        <end position="309"/>
    </location>
</feature>
<dbReference type="Proteomes" id="UP000654075">
    <property type="component" value="Unassembled WGS sequence"/>
</dbReference>
<feature type="region of interest" description="Disordered" evidence="1">
    <location>
        <begin position="239"/>
        <end position="352"/>
    </location>
</feature>
<evidence type="ECO:0000313" key="3">
    <source>
        <dbReference type="Proteomes" id="UP000654075"/>
    </source>
</evidence>
<evidence type="ECO:0000256" key="1">
    <source>
        <dbReference type="SAM" id="MobiDB-lite"/>
    </source>
</evidence>